<accession>A0ABU1EVC1</accession>
<evidence type="ECO:0000313" key="1">
    <source>
        <dbReference type="EMBL" id="MDR5602074.1"/>
    </source>
</evidence>
<comment type="caution">
    <text evidence="1">The sequence shown here is derived from an EMBL/GenBank/DDBJ whole genome shotgun (WGS) entry which is preliminary data.</text>
</comment>
<dbReference type="RefSeq" id="WP_203160915.1">
    <property type="nucleotide sequence ID" value="NZ_CP092966.1"/>
</dbReference>
<dbReference type="Pfam" id="PF09693">
    <property type="entry name" value="Phage_XkdX"/>
    <property type="match status" value="1"/>
</dbReference>
<reference evidence="1 2" key="1">
    <citation type="submission" date="2023-08" db="EMBL/GenBank/DDBJ databases">
        <title>Whole genome sequencing of Staphylococcus coagulans NN-2474.</title>
        <authorList>
            <person name="Kropotov V.S."/>
            <person name="Boriskina E.V."/>
            <person name="Gordinskaya N.A."/>
            <person name="Shkurkina I.S."/>
            <person name="Kryazhev D.V."/>
            <person name="Alekseeva A.E."/>
            <person name="Makhova M.A."/>
        </authorList>
    </citation>
    <scope>NUCLEOTIDE SEQUENCE [LARGE SCALE GENOMIC DNA]</scope>
    <source>
        <strain evidence="1 2">NN-2474</strain>
    </source>
</reference>
<name>A0ABU1EVC1_9STAP</name>
<gene>
    <name evidence="1" type="ORF">RCO12_01360</name>
</gene>
<organism evidence="1 2">
    <name type="scientific">Staphylococcus coagulans</name>
    <dbReference type="NCBI Taxonomy" id="74706"/>
    <lineage>
        <taxon>Bacteria</taxon>
        <taxon>Bacillati</taxon>
        <taxon>Bacillota</taxon>
        <taxon>Bacilli</taxon>
        <taxon>Bacillales</taxon>
        <taxon>Staphylococcaceae</taxon>
        <taxon>Staphylococcus</taxon>
    </lineage>
</organism>
<dbReference type="Proteomes" id="UP001255050">
    <property type="component" value="Unassembled WGS sequence"/>
</dbReference>
<sequence>MNDLIFPTFKDLKVQWSWGFVTLEDMQWYVDMGVIDKAEYALITGEKYPETKDEKSQA</sequence>
<proteinExistence type="predicted"/>
<dbReference type="InterPro" id="IPR010022">
    <property type="entry name" value="XkdX"/>
</dbReference>
<keyword evidence="2" id="KW-1185">Reference proteome</keyword>
<dbReference type="EMBL" id="JAVJGV010000003">
    <property type="protein sequence ID" value="MDR5602074.1"/>
    <property type="molecule type" value="Genomic_DNA"/>
</dbReference>
<protein>
    <submittedName>
        <fullName evidence="1">XkdX family protein</fullName>
    </submittedName>
</protein>
<dbReference type="GeneID" id="72415018"/>
<dbReference type="NCBIfam" id="TIGR01669">
    <property type="entry name" value="phage_XkdX"/>
    <property type="match status" value="1"/>
</dbReference>
<evidence type="ECO:0000313" key="2">
    <source>
        <dbReference type="Proteomes" id="UP001255050"/>
    </source>
</evidence>